<keyword evidence="4" id="KW-1185">Reference proteome</keyword>
<evidence type="ECO:0000313" key="3">
    <source>
        <dbReference type="EMBL" id="MCF2949475.1"/>
    </source>
</evidence>
<dbReference type="Gene3D" id="3.30.530.20">
    <property type="match status" value="1"/>
</dbReference>
<proteinExistence type="inferred from homology"/>
<feature type="domain" description="Activator of Hsp90 ATPase homologue 1/2-like C-terminal" evidence="2">
    <location>
        <begin position="14"/>
        <end position="133"/>
    </location>
</feature>
<gene>
    <name evidence="3" type="ORF">L0668_15250</name>
</gene>
<reference evidence="3 4" key="1">
    <citation type="submission" date="2022-01" db="EMBL/GenBank/DDBJ databases">
        <title>Paraglaciecola sp. G1-23.</title>
        <authorList>
            <person name="Jin M.S."/>
            <person name="Han D.M."/>
            <person name="Kim H.M."/>
            <person name="Jeon C.O."/>
        </authorList>
    </citation>
    <scope>NUCLEOTIDE SEQUENCE [LARGE SCALE GENOMIC DNA]</scope>
    <source>
        <strain evidence="3 4">G1-23</strain>
    </source>
</reference>
<comment type="caution">
    <text evidence="3">The sequence shown here is derived from an EMBL/GenBank/DDBJ whole genome shotgun (WGS) entry which is preliminary data.</text>
</comment>
<dbReference type="EMBL" id="JAKGAS010000008">
    <property type="protein sequence ID" value="MCF2949475.1"/>
    <property type="molecule type" value="Genomic_DNA"/>
</dbReference>
<protein>
    <submittedName>
        <fullName evidence="3">SRPBCC family protein</fullName>
    </submittedName>
</protein>
<dbReference type="InterPro" id="IPR023393">
    <property type="entry name" value="START-like_dom_sf"/>
</dbReference>
<comment type="similarity">
    <text evidence="1">Belongs to the AHA1 family.</text>
</comment>
<dbReference type="InterPro" id="IPR013538">
    <property type="entry name" value="ASHA1/2-like_C"/>
</dbReference>
<accession>A0ABS9D948</accession>
<sequence>MKITIETLVNKQLDIVWNAWITPECITKWNFASDDWCCPRAEVDLVQGGRFNYRMEAKDASMAFDFEGTFTKVIDKGYIQYELDDNRLVDIEFIATPAGVKVIESFEAEDENSAQQQRQGWLCILENFKTYVEGLTP</sequence>
<dbReference type="RefSeq" id="WP_235313574.1">
    <property type="nucleotide sequence ID" value="NZ_JAKGAS010000008.1"/>
</dbReference>
<evidence type="ECO:0000259" key="2">
    <source>
        <dbReference type="Pfam" id="PF08327"/>
    </source>
</evidence>
<evidence type="ECO:0000313" key="4">
    <source>
        <dbReference type="Proteomes" id="UP001521137"/>
    </source>
</evidence>
<dbReference type="SUPFAM" id="SSF55961">
    <property type="entry name" value="Bet v1-like"/>
    <property type="match status" value="1"/>
</dbReference>
<dbReference type="Proteomes" id="UP001521137">
    <property type="component" value="Unassembled WGS sequence"/>
</dbReference>
<dbReference type="Pfam" id="PF08327">
    <property type="entry name" value="AHSA1"/>
    <property type="match status" value="1"/>
</dbReference>
<organism evidence="3 4">
    <name type="scientific">Paraglaciecola algarum</name>
    <dbReference type="NCBI Taxonomy" id="3050085"/>
    <lineage>
        <taxon>Bacteria</taxon>
        <taxon>Pseudomonadati</taxon>
        <taxon>Pseudomonadota</taxon>
        <taxon>Gammaproteobacteria</taxon>
        <taxon>Alteromonadales</taxon>
        <taxon>Alteromonadaceae</taxon>
        <taxon>Paraglaciecola</taxon>
    </lineage>
</organism>
<name>A0ABS9D948_9ALTE</name>
<evidence type="ECO:0000256" key="1">
    <source>
        <dbReference type="ARBA" id="ARBA00006817"/>
    </source>
</evidence>
<dbReference type="CDD" id="cd08897">
    <property type="entry name" value="SRPBCC_CalC_Aha1-like_4"/>
    <property type="match status" value="1"/>
</dbReference>